<reference evidence="3" key="1">
    <citation type="submission" date="2016-11" db="UniProtKB">
        <authorList>
            <consortium name="WormBaseParasite"/>
        </authorList>
    </citation>
    <scope>IDENTIFICATION</scope>
</reference>
<evidence type="ECO:0000256" key="1">
    <source>
        <dbReference type="SAM" id="SignalP"/>
    </source>
</evidence>
<dbReference type="WBParaSite" id="L893_g4991.t1">
    <property type="protein sequence ID" value="L893_g4991.t1"/>
    <property type="gene ID" value="L893_g4991"/>
</dbReference>
<organism evidence="2 3">
    <name type="scientific">Steinernema glaseri</name>
    <dbReference type="NCBI Taxonomy" id="37863"/>
    <lineage>
        <taxon>Eukaryota</taxon>
        <taxon>Metazoa</taxon>
        <taxon>Ecdysozoa</taxon>
        <taxon>Nematoda</taxon>
        <taxon>Chromadorea</taxon>
        <taxon>Rhabditida</taxon>
        <taxon>Tylenchina</taxon>
        <taxon>Panagrolaimomorpha</taxon>
        <taxon>Strongyloidoidea</taxon>
        <taxon>Steinernematidae</taxon>
        <taxon>Steinernema</taxon>
    </lineage>
</organism>
<keyword evidence="1" id="KW-0732">Signal</keyword>
<accession>A0A1I8AE37</accession>
<dbReference type="Proteomes" id="UP000095287">
    <property type="component" value="Unplaced"/>
</dbReference>
<protein>
    <submittedName>
        <fullName evidence="3">Signal peptide protein</fullName>
    </submittedName>
</protein>
<sequence>MKKLLLAGLMVLGTSTAFAGGVNVDINVGIPGIGYGPIYYPPAHVVERPVYVAPPPVVYHPPRYVYRPGYVEYGRSNKEWRKQQRRAHKRWRKQQERYWDDD</sequence>
<proteinExistence type="predicted"/>
<feature type="chain" id="PRO_5009314597" evidence="1">
    <location>
        <begin position="20"/>
        <end position="102"/>
    </location>
</feature>
<evidence type="ECO:0000313" key="2">
    <source>
        <dbReference type="Proteomes" id="UP000095287"/>
    </source>
</evidence>
<dbReference type="AlphaFoldDB" id="A0A1I8AE37"/>
<keyword evidence="2" id="KW-1185">Reference proteome</keyword>
<evidence type="ECO:0000313" key="3">
    <source>
        <dbReference type="WBParaSite" id="L893_g4991.t1"/>
    </source>
</evidence>
<name>A0A1I8AE37_9BILA</name>
<feature type="signal peptide" evidence="1">
    <location>
        <begin position="1"/>
        <end position="19"/>
    </location>
</feature>